<sequence>MGHRGVLGVLLHVAAACHLLAVRHGHRRQAVRQGTHHLDRRVRKAMGNSLDKTYGISVVDELGPACGDVVKEPHGVAEKIYSPQDLGCVALEFPLVVLNNVVHQELERLERMGLHK</sequence>
<reference evidence="2" key="1">
    <citation type="submission" date="2019-12" db="EMBL/GenBank/DDBJ databases">
        <title>An insight into the sialome of adult female Ixodes ricinus ticks feeding for 6 days.</title>
        <authorList>
            <person name="Perner J."/>
            <person name="Ribeiro J.M.C."/>
        </authorList>
    </citation>
    <scope>NUCLEOTIDE SEQUENCE</scope>
    <source>
        <strain evidence="2">Semi-engorged</strain>
        <tissue evidence="2">Salivary glands</tissue>
    </source>
</reference>
<feature type="chain" id="PRO_5025681261" evidence="1">
    <location>
        <begin position="17"/>
        <end position="116"/>
    </location>
</feature>
<dbReference type="PROSITE" id="PS51257">
    <property type="entry name" value="PROKAR_LIPOPROTEIN"/>
    <property type="match status" value="1"/>
</dbReference>
<evidence type="ECO:0000313" key="2">
    <source>
        <dbReference type="EMBL" id="MXU90626.1"/>
    </source>
</evidence>
<proteinExistence type="predicted"/>
<organism evidence="2">
    <name type="scientific">Ixodes ricinus</name>
    <name type="common">Common tick</name>
    <name type="synonym">Acarus ricinus</name>
    <dbReference type="NCBI Taxonomy" id="34613"/>
    <lineage>
        <taxon>Eukaryota</taxon>
        <taxon>Metazoa</taxon>
        <taxon>Ecdysozoa</taxon>
        <taxon>Arthropoda</taxon>
        <taxon>Chelicerata</taxon>
        <taxon>Arachnida</taxon>
        <taxon>Acari</taxon>
        <taxon>Parasitiformes</taxon>
        <taxon>Ixodida</taxon>
        <taxon>Ixodoidea</taxon>
        <taxon>Ixodidae</taxon>
        <taxon>Ixodinae</taxon>
        <taxon>Ixodes</taxon>
    </lineage>
</organism>
<protein>
    <submittedName>
        <fullName evidence="2">Putative secreted protein</fullName>
    </submittedName>
</protein>
<name>A0A6B0ULS7_IXORI</name>
<keyword evidence="1" id="KW-0732">Signal</keyword>
<accession>A0A6B0ULS7</accession>
<dbReference type="EMBL" id="GIFC01008543">
    <property type="protein sequence ID" value="MXU90626.1"/>
    <property type="molecule type" value="Transcribed_RNA"/>
</dbReference>
<evidence type="ECO:0000256" key="1">
    <source>
        <dbReference type="SAM" id="SignalP"/>
    </source>
</evidence>
<feature type="signal peptide" evidence="1">
    <location>
        <begin position="1"/>
        <end position="16"/>
    </location>
</feature>
<dbReference type="AlphaFoldDB" id="A0A6B0ULS7"/>